<dbReference type="AlphaFoldDB" id="A0A0R1H118"/>
<protein>
    <recommendedName>
        <fullName evidence="2">MobA-like NTP transferase domain-containing protein</fullName>
    </recommendedName>
</protein>
<keyword evidence="1" id="KW-0808">Transferase</keyword>
<evidence type="ECO:0000259" key="2">
    <source>
        <dbReference type="Pfam" id="PF12804"/>
    </source>
</evidence>
<feature type="domain" description="MobA-like NTP transferase" evidence="2">
    <location>
        <begin position="9"/>
        <end position="145"/>
    </location>
</feature>
<organism evidence="3 4">
    <name type="scientific">Loigolactobacillus bifermentans DSM 20003</name>
    <dbReference type="NCBI Taxonomy" id="1423726"/>
    <lineage>
        <taxon>Bacteria</taxon>
        <taxon>Bacillati</taxon>
        <taxon>Bacillota</taxon>
        <taxon>Bacilli</taxon>
        <taxon>Lactobacillales</taxon>
        <taxon>Lactobacillaceae</taxon>
        <taxon>Loigolactobacillus</taxon>
    </lineage>
</organism>
<evidence type="ECO:0000313" key="4">
    <source>
        <dbReference type="Proteomes" id="UP000051461"/>
    </source>
</evidence>
<name>A0A0R1H118_9LACO</name>
<accession>A0A0R1H118</accession>
<sequence length="190" mass="21322">MPLQSSPIGLILAGGQSRRFGQDKALYCLPGEQQPLCAKMATLLQPFCSTILIGANAQNQHRLQVYFQAEPHVHVLTDQPPYQGCGPLSALFAASHWLAQATPELLMVPTDYPYLTSAELKTVWTNWPSFLATPQRSHFTIAHFQLPVDQLTTALADQHYRLQTFLKQACQCQPQLIAPTDHLQNLNYRR</sequence>
<dbReference type="InterPro" id="IPR029044">
    <property type="entry name" value="Nucleotide-diphossugar_trans"/>
</dbReference>
<dbReference type="PATRIC" id="fig|1423726.3.peg.1065"/>
<dbReference type="InterPro" id="IPR025877">
    <property type="entry name" value="MobA-like_NTP_Trfase"/>
</dbReference>
<dbReference type="EMBL" id="AZDA01000017">
    <property type="protein sequence ID" value="KRK40316.1"/>
    <property type="molecule type" value="Genomic_DNA"/>
</dbReference>
<reference evidence="3 4" key="1">
    <citation type="journal article" date="2015" name="Genome Announc.">
        <title>Expanding the biotechnology potential of lactobacilli through comparative genomics of 213 strains and associated genera.</title>
        <authorList>
            <person name="Sun Z."/>
            <person name="Harris H.M."/>
            <person name="McCann A."/>
            <person name="Guo C."/>
            <person name="Argimon S."/>
            <person name="Zhang W."/>
            <person name="Yang X."/>
            <person name="Jeffery I.B."/>
            <person name="Cooney J.C."/>
            <person name="Kagawa T.F."/>
            <person name="Liu W."/>
            <person name="Song Y."/>
            <person name="Salvetti E."/>
            <person name="Wrobel A."/>
            <person name="Rasinkangas P."/>
            <person name="Parkhill J."/>
            <person name="Rea M.C."/>
            <person name="O'Sullivan O."/>
            <person name="Ritari J."/>
            <person name="Douillard F.P."/>
            <person name="Paul Ross R."/>
            <person name="Yang R."/>
            <person name="Briner A.E."/>
            <person name="Felis G.E."/>
            <person name="de Vos W.M."/>
            <person name="Barrangou R."/>
            <person name="Klaenhammer T.R."/>
            <person name="Caufield P.W."/>
            <person name="Cui Y."/>
            <person name="Zhang H."/>
            <person name="O'Toole P.W."/>
        </authorList>
    </citation>
    <scope>NUCLEOTIDE SEQUENCE [LARGE SCALE GENOMIC DNA]</scope>
    <source>
        <strain evidence="3 4">DSM 20003</strain>
    </source>
</reference>
<dbReference type="PANTHER" id="PTHR19136:SF81">
    <property type="entry name" value="MOLYBDENUM COFACTOR GUANYLYLTRANSFERASE"/>
    <property type="match status" value="1"/>
</dbReference>
<comment type="caution">
    <text evidence="3">The sequence shown here is derived from an EMBL/GenBank/DDBJ whole genome shotgun (WGS) entry which is preliminary data.</text>
</comment>
<keyword evidence="4" id="KW-1185">Reference proteome</keyword>
<dbReference type="Gene3D" id="3.90.550.10">
    <property type="entry name" value="Spore Coat Polysaccharide Biosynthesis Protein SpsA, Chain A"/>
    <property type="match status" value="1"/>
</dbReference>
<proteinExistence type="predicted"/>
<evidence type="ECO:0000313" key="3">
    <source>
        <dbReference type="EMBL" id="KRK40316.1"/>
    </source>
</evidence>
<evidence type="ECO:0000256" key="1">
    <source>
        <dbReference type="ARBA" id="ARBA00022679"/>
    </source>
</evidence>
<dbReference type="Pfam" id="PF12804">
    <property type="entry name" value="NTP_transf_3"/>
    <property type="match status" value="1"/>
</dbReference>
<dbReference type="GO" id="GO:0016779">
    <property type="term" value="F:nucleotidyltransferase activity"/>
    <property type="evidence" value="ECO:0007669"/>
    <property type="project" value="UniProtKB-ARBA"/>
</dbReference>
<dbReference type="STRING" id="1423726.FC07_GL001031"/>
<dbReference type="Proteomes" id="UP000051461">
    <property type="component" value="Unassembled WGS sequence"/>
</dbReference>
<gene>
    <name evidence="3" type="ORF">FC07_GL001031</name>
</gene>
<dbReference type="SUPFAM" id="SSF53448">
    <property type="entry name" value="Nucleotide-diphospho-sugar transferases"/>
    <property type="match status" value="1"/>
</dbReference>
<dbReference type="PANTHER" id="PTHR19136">
    <property type="entry name" value="MOLYBDENUM COFACTOR GUANYLYLTRANSFERASE"/>
    <property type="match status" value="1"/>
</dbReference>